<dbReference type="PROSITE" id="PS50068">
    <property type="entry name" value="LDLRA_2"/>
    <property type="match status" value="1"/>
</dbReference>
<dbReference type="PROSITE" id="PS01209">
    <property type="entry name" value="LDLRA_1"/>
    <property type="match status" value="1"/>
</dbReference>
<comment type="caution">
    <text evidence="5">The sequence shown here is derived from an EMBL/GenBank/DDBJ whole genome shotgun (WGS) entry which is preliminary data.</text>
</comment>
<evidence type="ECO:0000313" key="5">
    <source>
        <dbReference type="EMBL" id="CAG7822043.1"/>
    </source>
</evidence>
<gene>
    <name evidence="5" type="ORF">AFUS01_LOCUS32336</name>
</gene>
<dbReference type="InterPro" id="IPR002172">
    <property type="entry name" value="LDrepeatLR_classA_rpt"/>
</dbReference>
<feature type="transmembrane region" description="Helical" evidence="4">
    <location>
        <begin position="7"/>
        <end position="26"/>
    </location>
</feature>
<evidence type="ECO:0000256" key="3">
    <source>
        <dbReference type="SAM" id="MobiDB-lite"/>
    </source>
</evidence>
<dbReference type="AlphaFoldDB" id="A0A8J2PGB0"/>
<dbReference type="CDD" id="cd00112">
    <property type="entry name" value="LDLa"/>
    <property type="match status" value="1"/>
</dbReference>
<evidence type="ECO:0000256" key="1">
    <source>
        <dbReference type="ARBA" id="ARBA00023157"/>
    </source>
</evidence>
<sequence>MRLRLNIVLLLFFNFIYLLTILPSAWTKTDRYELSSLCKGQYPTKMHHKIDAAVIVSKNDKNLECTVTFNAEYVSQRFLIRFDDFNMDCGDKLLIYDSANDVGAHRAELTCRYLSPEHIGTITTRGHYVTLKFVADGFGTDSNRFTMVITAFKDVARGCHDSFLCSHNNANMCISTRLLCDGISNCGNGEDELRSANCTGNFLMDFVTAVGDSPLNIAIISGLLVISTVIVVLCSCFCQRRQNNRRSFAPQPDIHNHSKNSRDPHGSNGAGTMMTLTDKSGMHSLHAQSTIESLQKSGNLHLPAASQGYTHTTHLLLRLRPCFMRN</sequence>
<proteinExistence type="predicted"/>
<evidence type="ECO:0000256" key="4">
    <source>
        <dbReference type="SAM" id="Phobius"/>
    </source>
</evidence>
<evidence type="ECO:0000256" key="2">
    <source>
        <dbReference type="PROSITE-ProRule" id="PRU00124"/>
    </source>
</evidence>
<evidence type="ECO:0000313" key="6">
    <source>
        <dbReference type="Proteomes" id="UP000708208"/>
    </source>
</evidence>
<feature type="transmembrane region" description="Helical" evidence="4">
    <location>
        <begin position="217"/>
        <end position="238"/>
    </location>
</feature>
<evidence type="ECO:0008006" key="7">
    <source>
        <dbReference type="Google" id="ProtNLM"/>
    </source>
</evidence>
<comment type="caution">
    <text evidence="2">Lacks conserved residue(s) required for the propagation of feature annotation.</text>
</comment>
<keyword evidence="4" id="KW-1133">Transmembrane helix</keyword>
<organism evidence="5 6">
    <name type="scientific">Allacma fusca</name>
    <dbReference type="NCBI Taxonomy" id="39272"/>
    <lineage>
        <taxon>Eukaryota</taxon>
        <taxon>Metazoa</taxon>
        <taxon>Ecdysozoa</taxon>
        <taxon>Arthropoda</taxon>
        <taxon>Hexapoda</taxon>
        <taxon>Collembola</taxon>
        <taxon>Symphypleona</taxon>
        <taxon>Sminthuridae</taxon>
        <taxon>Allacma</taxon>
    </lineage>
</organism>
<dbReference type="InterPro" id="IPR023415">
    <property type="entry name" value="LDLR_class-A_CS"/>
</dbReference>
<dbReference type="InterPro" id="IPR042333">
    <property type="entry name" value="LRAD2/Mig-13-like"/>
</dbReference>
<accession>A0A8J2PGB0</accession>
<dbReference type="SMART" id="SM00192">
    <property type="entry name" value="LDLa"/>
    <property type="match status" value="1"/>
</dbReference>
<feature type="compositionally biased region" description="Basic and acidic residues" evidence="3">
    <location>
        <begin position="254"/>
        <end position="265"/>
    </location>
</feature>
<dbReference type="EMBL" id="CAJVCH010525177">
    <property type="protein sequence ID" value="CAG7822043.1"/>
    <property type="molecule type" value="Genomic_DNA"/>
</dbReference>
<dbReference type="OrthoDB" id="6514358at2759"/>
<name>A0A8J2PGB0_9HEXA</name>
<keyword evidence="1" id="KW-1015">Disulfide bond</keyword>
<keyword evidence="4" id="KW-0472">Membrane</keyword>
<dbReference type="Proteomes" id="UP000708208">
    <property type="component" value="Unassembled WGS sequence"/>
</dbReference>
<keyword evidence="4" id="KW-0812">Transmembrane</keyword>
<feature type="region of interest" description="Disordered" evidence="3">
    <location>
        <begin position="248"/>
        <end position="276"/>
    </location>
</feature>
<protein>
    <recommendedName>
        <fullName evidence="7">CUB domain-containing protein</fullName>
    </recommendedName>
</protein>
<dbReference type="PANTHER" id="PTHR24652">
    <property type="entry name" value="LOW-DENSITY LIPOPROTEIN RECEPTOR CLASS A DOMAIN-CONTAINING PROTEIN 2"/>
    <property type="match status" value="1"/>
</dbReference>
<reference evidence="5" key="1">
    <citation type="submission" date="2021-06" db="EMBL/GenBank/DDBJ databases">
        <authorList>
            <person name="Hodson N. C."/>
            <person name="Mongue J. A."/>
            <person name="Jaron S. K."/>
        </authorList>
    </citation>
    <scope>NUCLEOTIDE SEQUENCE</scope>
</reference>
<keyword evidence="6" id="KW-1185">Reference proteome</keyword>
<dbReference type="PANTHER" id="PTHR24652:SF69">
    <property type="entry name" value="CUB DOMAIN-CONTAINING PROTEIN"/>
    <property type="match status" value="1"/>
</dbReference>